<dbReference type="RefSeq" id="WP_345726916.1">
    <property type="nucleotide sequence ID" value="NZ_BAAAYN010000006.1"/>
</dbReference>
<dbReference type="CDD" id="cd07043">
    <property type="entry name" value="STAS_anti-anti-sigma_factors"/>
    <property type="match status" value="1"/>
</dbReference>
<dbReference type="Gene3D" id="3.30.750.24">
    <property type="entry name" value="STAS domain"/>
    <property type="match status" value="1"/>
</dbReference>
<feature type="domain" description="STAS" evidence="3">
    <location>
        <begin position="5"/>
        <end position="114"/>
    </location>
</feature>
<dbReference type="Proteomes" id="UP001501676">
    <property type="component" value="Unassembled WGS sequence"/>
</dbReference>
<dbReference type="PANTHER" id="PTHR33495:SF2">
    <property type="entry name" value="ANTI-SIGMA FACTOR ANTAGONIST TM_1081-RELATED"/>
    <property type="match status" value="1"/>
</dbReference>
<evidence type="ECO:0000259" key="3">
    <source>
        <dbReference type="PROSITE" id="PS50801"/>
    </source>
</evidence>
<evidence type="ECO:0000313" key="5">
    <source>
        <dbReference type="Proteomes" id="UP001501676"/>
    </source>
</evidence>
<evidence type="ECO:0000256" key="2">
    <source>
        <dbReference type="RuleBase" id="RU003749"/>
    </source>
</evidence>
<gene>
    <name evidence="4" type="ORF">GCM10020369_11630</name>
</gene>
<dbReference type="Pfam" id="PF13466">
    <property type="entry name" value="STAS_2"/>
    <property type="match status" value="1"/>
</dbReference>
<dbReference type="PROSITE" id="PS50801">
    <property type="entry name" value="STAS"/>
    <property type="match status" value="1"/>
</dbReference>
<dbReference type="EMBL" id="BAAAYN010000006">
    <property type="protein sequence ID" value="GAA3383910.1"/>
    <property type="molecule type" value="Genomic_DNA"/>
</dbReference>
<evidence type="ECO:0000313" key="4">
    <source>
        <dbReference type="EMBL" id="GAA3383910.1"/>
    </source>
</evidence>
<comment type="caution">
    <text evidence="4">The sequence shown here is derived from an EMBL/GenBank/DDBJ whole genome shotgun (WGS) entry which is preliminary data.</text>
</comment>
<dbReference type="PANTHER" id="PTHR33495">
    <property type="entry name" value="ANTI-SIGMA FACTOR ANTAGONIST TM_1081-RELATED-RELATED"/>
    <property type="match status" value="1"/>
</dbReference>
<dbReference type="SUPFAM" id="SSF52091">
    <property type="entry name" value="SpoIIaa-like"/>
    <property type="match status" value="1"/>
</dbReference>
<sequence>MKAHLTTDARTTTAGPVLSLAGELDHATAPQVHAALLELRLTDGQQLTLDMSGVTFCDSSGIGSLLAAHAYAEQARGVFVLSAVPARTRYLLGVVGLDLVLPMFPTADEAVDAWTDTGDPTPR</sequence>
<proteinExistence type="inferred from homology"/>
<name>A0ABP6SS33_9ACTN</name>
<reference evidence="5" key="1">
    <citation type="journal article" date="2019" name="Int. J. Syst. Evol. Microbiol.">
        <title>The Global Catalogue of Microorganisms (GCM) 10K type strain sequencing project: providing services to taxonomists for standard genome sequencing and annotation.</title>
        <authorList>
            <consortium name="The Broad Institute Genomics Platform"/>
            <consortium name="The Broad Institute Genome Sequencing Center for Infectious Disease"/>
            <person name="Wu L."/>
            <person name="Ma J."/>
        </authorList>
    </citation>
    <scope>NUCLEOTIDE SEQUENCE [LARGE SCALE GENOMIC DNA]</scope>
    <source>
        <strain evidence="5">JCM 9458</strain>
    </source>
</reference>
<dbReference type="InterPro" id="IPR058548">
    <property type="entry name" value="MlaB-like_STAS"/>
</dbReference>
<keyword evidence="5" id="KW-1185">Reference proteome</keyword>
<accession>A0ABP6SS33</accession>
<dbReference type="InterPro" id="IPR036513">
    <property type="entry name" value="STAS_dom_sf"/>
</dbReference>
<dbReference type="NCBIfam" id="TIGR00377">
    <property type="entry name" value="ant_ant_sig"/>
    <property type="match status" value="1"/>
</dbReference>
<dbReference type="InterPro" id="IPR003658">
    <property type="entry name" value="Anti-sigma_ant"/>
</dbReference>
<evidence type="ECO:0000256" key="1">
    <source>
        <dbReference type="ARBA" id="ARBA00009013"/>
    </source>
</evidence>
<organism evidence="4 5">
    <name type="scientific">Cryptosporangium minutisporangium</name>
    <dbReference type="NCBI Taxonomy" id="113569"/>
    <lineage>
        <taxon>Bacteria</taxon>
        <taxon>Bacillati</taxon>
        <taxon>Actinomycetota</taxon>
        <taxon>Actinomycetes</taxon>
        <taxon>Cryptosporangiales</taxon>
        <taxon>Cryptosporangiaceae</taxon>
        <taxon>Cryptosporangium</taxon>
    </lineage>
</organism>
<protein>
    <recommendedName>
        <fullName evidence="2">Anti-sigma factor antagonist</fullName>
    </recommendedName>
</protein>
<dbReference type="InterPro" id="IPR002645">
    <property type="entry name" value="STAS_dom"/>
</dbReference>
<comment type="similarity">
    <text evidence="1 2">Belongs to the anti-sigma-factor antagonist family.</text>
</comment>